<name>A0A0H5DR00_9BACT</name>
<dbReference type="GO" id="GO:0002949">
    <property type="term" value="P:tRNA threonylcarbamoyladenosine modification"/>
    <property type="evidence" value="ECO:0007669"/>
    <property type="project" value="InterPro"/>
</dbReference>
<keyword evidence="5" id="KW-0819">tRNA processing</keyword>
<keyword evidence="6" id="KW-0479">Metal-binding</keyword>
<accession>A0A0H5DR00</accession>
<keyword evidence="8" id="KW-0067">ATP-binding</keyword>
<evidence type="ECO:0000256" key="1">
    <source>
        <dbReference type="ARBA" id="ARBA00004496"/>
    </source>
</evidence>
<evidence type="ECO:0000256" key="10">
    <source>
        <dbReference type="ARBA" id="ARBA00032441"/>
    </source>
</evidence>
<evidence type="ECO:0000313" key="11">
    <source>
        <dbReference type="EMBL" id="CRX39002.1"/>
    </source>
</evidence>
<dbReference type="Pfam" id="PF02367">
    <property type="entry name" value="TsaE"/>
    <property type="match status" value="1"/>
</dbReference>
<evidence type="ECO:0000256" key="4">
    <source>
        <dbReference type="ARBA" id="ARBA00022490"/>
    </source>
</evidence>
<reference evidence="12" key="1">
    <citation type="submission" date="2015-06" db="EMBL/GenBank/DDBJ databases">
        <authorList>
            <person name="Bertelli C."/>
        </authorList>
    </citation>
    <scope>NUCLEOTIDE SEQUENCE [LARGE SCALE GENOMIC DNA]</scope>
    <source>
        <strain evidence="12">CRIB-30</strain>
    </source>
</reference>
<evidence type="ECO:0000256" key="9">
    <source>
        <dbReference type="ARBA" id="ARBA00022842"/>
    </source>
</evidence>
<dbReference type="Gene3D" id="3.40.50.300">
    <property type="entry name" value="P-loop containing nucleotide triphosphate hydrolases"/>
    <property type="match status" value="1"/>
</dbReference>
<keyword evidence="4" id="KW-0963">Cytoplasm</keyword>
<dbReference type="OrthoDB" id="9815896at2"/>
<organism evidence="11 12">
    <name type="scientific">Estrella lausannensis</name>
    <dbReference type="NCBI Taxonomy" id="483423"/>
    <lineage>
        <taxon>Bacteria</taxon>
        <taxon>Pseudomonadati</taxon>
        <taxon>Chlamydiota</taxon>
        <taxon>Chlamydiia</taxon>
        <taxon>Parachlamydiales</taxon>
        <taxon>Candidatus Criblamydiaceae</taxon>
        <taxon>Estrella</taxon>
    </lineage>
</organism>
<protein>
    <recommendedName>
        <fullName evidence="3">tRNA threonylcarbamoyladenosine biosynthesis protein TsaE</fullName>
    </recommendedName>
    <alternativeName>
        <fullName evidence="10">t(6)A37 threonylcarbamoyladenosine biosynthesis protein TsaE</fullName>
    </alternativeName>
</protein>
<sequence>MVEKYKTESQQETIAIATRFGASLPIGAVVLFSGDLGAGKTTFIKGLAKGACDIPASEVISPTFSILNIYKGKKCLFHFDLYRMQNAEDFIAMGFEEYLYPDGITCIEWSERIEQILPAGHYRVHIEHFSESERLISISEEV</sequence>
<dbReference type="NCBIfam" id="TIGR00150">
    <property type="entry name" value="T6A_YjeE"/>
    <property type="match status" value="1"/>
</dbReference>
<dbReference type="AlphaFoldDB" id="A0A0H5DR00"/>
<evidence type="ECO:0000256" key="7">
    <source>
        <dbReference type="ARBA" id="ARBA00022741"/>
    </source>
</evidence>
<evidence type="ECO:0000256" key="5">
    <source>
        <dbReference type="ARBA" id="ARBA00022694"/>
    </source>
</evidence>
<keyword evidence="12" id="KW-1185">Reference proteome</keyword>
<keyword evidence="9" id="KW-0460">Magnesium</keyword>
<dbReference type="RefSeq" id="WP_098038995.1">
    <property type="nucleotide sequence ID" value="NZ_CWGJ01000025.1"/>
</dbReference>
<dbReference type="PANTHER" id="PTHR33540:SF2">
    <property type="entry name" value="TRNA THREONYLCARBAMOYLADENOSINE BIOSYNTHESIS PROTEIN TSAE"/>
    <property type="match status" value="1"/>
</dbReference>
<evidence type="ECO:0000256" key="6">
    <source>
        <dbReference type="ARBA" id="ARBA00022723"/>
    </source>
</evidence>
<evidence type="ECO:0000256" key="8">
    <source>
        <dbReference type="ARBA" id="ARBA00022840"/>
    </source>
</evidence>
<evidence type="ECO:0000313" key="12">
    <source>
        <dbReference type="Proteomes" id="UP000220251"/>
    </source>
</evidence>
<gene>
    <name evidence="11" type="ORF">ELAC_1675</name>
</gene>
<evidence type="ECO:0000256" key="2">
    <source>
        <dbReference type="ARBA" id="ARBA00007599"/>
    </source>
</evidence>
<dbReference type="EMBL" id="CWGJ01000025">
    <property type="protein sequence ID" value="CRX39002.1"/>
    <property type="molecule type" value="Genomic_DNA"/>
</dbReference>
<dbReference type="GO" id="GO:0005737">
    <property type="term" value="C:cytoplasm"/>
    <property type="evidence" value="ECO:0007669"/>
    <property type="project" value="UniProtKB-SubCell"/>
</dbReference>
<dbReference type="GO" id="GO:0005524">
    <property type="term" value="F:ATP binding"/>
    <property type="evidence" value="ECO:0007669"/>
    <property type="project" value="UniProtKB-KW"/>
</dbReference>
<dbReference type="Proteomes" id="UP000220251">
    <property type="component" value="Unassembled WGS sequence"/>
</dbReference>
<dbReference type="InterPro" id="IPR027417">
    <property type="entry name" value="P-loop_NTPase"/>
</dbReference>
<dbReference type="InterPro" id="IPR003442">
    <property type="entry name" value="T6A_TsaE"/>
</dbReference>
<comment type="subcellular location">
    <subcellularLocation>
        <location evidence="1">Cytoplasm</location>
    </subcellularLocation>
</comment>
<evidence type="ECO:0000256" key="3">
    <source>
        <dbReference type="ARBA" id="ARBA00019010"/>
    </source>
</evidence>
<dbReference type="GO" id="GO:0046872">
    <property type="term" value="F:metal ion binding"/>
    <property type="evidence" value="ECO:0007669"/>
    <property type="project" value="UniProtKB-KW"/>
</dbReference>
<keyword evidence="7" id="KW-0547">Nucleotide-binding</keyword>
<dbReference type="PANTHER" id="PTHR33540">
    <property type="entry name" value="TRNA THREONYLCARBAMOYLADENOSINE BIOSYNTHESIS PROTEIN TSAE"/>
    <property type="match status" value="1"/>
</dbReference>
<comment type="similarity">
    <text evidence="2">Belongs to the TsaE family.</text>
</comment>
<proteinExistence type="inferred from homology"/>
<dbReference type="SUPFAM" id="SSF52540">
    <property type="entry name" value="P-loop containing nucleoside triphosphate hydrolases"/>
    <property type="match status" value="1"/>
</dbReference>